<evidence type="ECO:0000313" key="3">
    <source>
        <dbReference type="Proteomes" id="UP000754821"/>
    </source>
</evidence>
<accession>A0ABR9FFA1</accession>
<sequence>MIEENIKREIYKAFVDTLSREPKTKTVEKAASKISDYSSACAFFRNSKEYKEKVQPVIDLLSKDSNKKILIFGAYGNGNLGDSIQALHLSRAINDSFPSVSVYATTKQTYFYDFDPKRKLPSWVLKNKLIMSQFKALFIGGGGLLSHPHPPLNDFSWVSGLEVPVVVLGVGASKDNLQKGSWLLDKSWRVSGRDKQSIESISYFYHEVKFH</sequence>
<dbReference type="RefSeq" id="WP_192528595.1">
    <property type="nucleotide sequence ID" value="NZ_RRZC01000028.1"/>
</dbReference>
<evidence type="ECO:0000313" key="2">
    <source>
        <dbReference type="EMBL" id="MBE0405178.1"/>
    </source>
</evidence>
<feature type="domain" description="Polysaccharide pyruvyl transferase" evidence="1">
    <location>
        <begin position="79"/>
        <end position="199"/>
    </location>
</feature>
<dbReference type="Pfam" id="PF04230">
    <property type="entry name" value="PS_pyruv_trans"/>
    <property type="match status" value="1"/>
</dbReference>
<dbReference type="Proteomes" id="UP000754821">
    <property type="component" value="Unassembled WGS sequence"/>
</dbReference>
<name>A0ABR9FFA1_9GAMM</name>
<organism evidence="2 3">
    <name type="scientific">Halomonas citrativorans</name>
    <dbReference type="NCBI Taxonomy" id="2742612"/>
    <lineage>
        <taxon>Bacteria</taxon>
        <taxon>Pseudomonadati</taxon>
        <taxon>Pseudomonadota</taxon>
        <taxon>Gammaproteobacteria</taxon>
        <taxon>Oceanospirillales</taxon>
        <taxon>Halomonadaceae</taxon>
        <taxon>Halomonas</taxon>
    </lineage>
</organism>
<dbReference type="InterPro" id="IPR007345">
    <property type="entry name" value="Polysacch_pyruvyl_Trfase"/>
</dbReference>
<reference evidence="2 3" key="1">
    <citation type="submission" date="2020-07" db="EMBL/GenBank/DDBJ databases">
        <title>Halophilic bacteria isolated from french cheeses.</title>
        <authorList>
            <person name="Kothe C.I."/>
            <person name="Farah-Kraiem B."/>
            <person name="Renault P."/>
            <person name="Dridi B."/>
        </authorList>
    </citation>
    <scope>NUCLEOTIDE SEQUENCE [LARGE SCALE GENOMIC DNA]</scope>
    <source>
        <strain evidence="2 3">FME16</strain>
    </source>
</reference>
<gene>
    <name evidence="2" type="ORF">EI163_16695</name>
</gene>
<protein>
    <submittedName>
        <fullName evidence="2">Polysaccharide pyruvyl transferase family protein</fullName>
    </submittedName>
</protein>
<keyword evidence="2" id="KW-0808">Transferase</keyword>
<proteinExistence type="predicted"/>
<evidence type="ECO:0000259" key="1">
    <source>
        <dbReference type="Pfam" id="PF04230"/>
    </source>
</evidence>
<dbReference type="GO" id="GO:0016740">
    <property type="term" value="F:transferase activity"/>
    <property type="evidence" value="ECO:0007669"/>
    <property type="project" value="UniProtKB-KW"/>
</dbReference>
<comment type="caution">
    <text evidence="2">The sequence shown here is derived from an EMBL/GenBank/DDBJ whole genome shotgun (WGS) entry which is preliminary data.</text>
</comment>
<keyword evidence="3" id="KW-1185">Reference proteome</keyword>
<dbReference type="EMBL" id="RRZC01000028">
    <property type="protein sequence ID" value="MBE0405178.1"/>
    <property type="molecule type" value="Genomic_DNA"/>
</dbReference>